<sequence>MLMHHRTRQTYRVERAEETLAKYFQEAIYKPRMDYSRITQH</sequence>
<reference evidence="1" key="2">
    <citation type="journal article" date="2015" name="Data Brief">
        <title>Shoot transcriptome of the giant reed, Arundo donax.</title>
        <authorList>
            <person name="Barrero R.A."/>
            <person name="Guerrero F.D."/>
            <person name="Moolhuijzen P."/>
            <person name="Goolsby J.A."/>
            <person name="Tidwell J."/>
            <person name="Bellgard S.E."/>
            <person name="Bellgard M.I."/>
        </authorList>
    </citation>
    <scope>NUCLEOTIDE SEQUENCE</scope>
    <source>
        <tissue evidence="1">Shoot tissue taken approximately 20 cm above the soil surface</tissue>
    </source>
</reference>
<dbReference type="EMBL" id="GBRH01234199">
    <property type="protein sequence ID" value="JAD63696.1"/>
    <property type="molecule type" value="Transcribed_RNA"/>
</dbReference>
<accession>A0A0A9BK07</accession>
<proteinExistence type="predicted"/>
<organism evidence="1">
    <name type="scientific">Arundo donax</name>
    <name type="common">Giant reed</name>
    <name type="synonym">Donax arundinaceus</name>
    <dbReference type="NCBI Taxonomy" id="35708"/>
    <lineage>
        <taxon>Eukaryota</taxon>
        <taxon>Viridiplantae</taxon>
        <taxon>Streptophyta</taxon>
        <taxon>Embryophyta</taxon>
        <taxon>Tracheophyta</taxon>
        <taxon>Spermatophyta</taxon>
        <taxon>Magnoliopsida</taxon>
        <taxon>Liliopsida</taxon>
        <taxon>Poales</taxon>
        <taxon>Poaceae</taxon>
        <taxon>PACMAD clade</taxon>
        <taxon>Arundinoideae</taxon>
        <taxon>Arundineae</taxon>
        <taxon>Arundo</taxon>
    </lineage>
</organism>
<dbReference type="AlphaFoldDB" id="A0A0A9BK07"/>
<protein>
    <submittedName>
        <fullName evidence="1">Uncharacterized protein</fullName>
    </submittedName>
</protein>
<name>A0A0A9BK07_ARUDO</name>
<reference evidence="1" key="1">
    <citation type="submission" date="2014-09" db="EMBL/GenBank/DDBJ databases">
        <authorList>
            <person name="Magalhaes I.L.F."/>
            <person name="Oliveira U."/>
            <person name="Santos F.R."/>
            <person name="Vidigal T.H.D.A."/>
            <person name="Brescovit A.D."/>
            <person name="Santos A.J."/>
        </authorList>
    </citation>
    <scope>NUCLEOTIDE SEQUENCE</scope>
    <source>
        <tissue evidence="1">Shoot tissue taken approximately 20 cm above the soil surface</tissue>
    </source>
</reference>
<evidence type="ECO:0000313" key="1">
    <source>
        <dbReference type="EMBL" id="JAD63696.1"/>
    </source>
</evidence>